<organism evidence="1 2">
    <name type="scientific">Pseudonocardia eucalypti</name>
    <dbReference type="NCBI Taxonomy" id="648755"/>
    <lineage>
        <taxon>Bacteria</taxon>
        <taxon>Bacillati</taxon>
        <taxon>Actinomycetota</taxon>
        <taxon>Actinomycetes</taxon>
        <taxon>Pseudonocardiales</taxon>
        <taxon>Pseudonocardiaceae</taxon>
        <taxon>Pseudonocardia</taxon>
    </lineage>
</organism>
<reference evidence="2" key="1">
    <citation type="journal article" date="2019" name="Int. J. Syst. Evol. Microbiol.">
        <title>The Global Catalogue of Microorganisms (GCM) 10K type strain sequencing project: providing services to taxonomists for standard genome sequencing and annotation.</title>
        <authorList>
            <consortium name="The Broad Institute Genomics Platform"/>
            <consortium name="The Broad Institute Genome Sequencing Center for Infectious Disease"/>
            <person name="Wu L."/>
            <person name="Ma J."/>
        </authorList>
    </citation>
    <scope>NUCLEOTIDE SEQUENCE [LARGE SCALE GENOMIC DNA]</scope>
    <source>
        <strain evidence="2">JCM 18303</strain>
    </source>
</reference>
<keyword evidence="2" id="KW-1185">Reference proteome</keyword>
<dbReference type="Proteomes" id="UP001428817">
    <property type="component" value="Unassembled WGS sequence"/>
</dbReference>
<accession>A0ABP9R6H5</accession>
<evidence type="ECO:0000313" key="1">
    <source>
        <dbReference type="EMBL" id="GAA5172196.1"/>
    </source>
</evidence>
<sequence>MRTKQDRPGLAVLLPGTGSDEVFVRASFEAPLRAVGIPLLAPPLLAGGRVPDGYRRALDRAAADPGARPLLVGGVSLGAQVAVRWAAEHAGSGAVAGLLLALPAWTGQPGNAPAALAARLTADAVGRDGLAVTLAQARAETPDWLGRELTRAWTRHGAGLTESLRAAAAEPGPTEAELAGLPLPVGLVGMADDPVHPLGVAGRWHDLLPRAALVTSTLTALGADRESLGRAAVLAWLRATRRVPGAAVPPGAAGPG</sequence>
<gene>
    <name evidence="1" type="ORF">GCM10023321_71720</name>
</gene>
<proteinExistence type="predicted"/>
<dbReference type="InterPro" id="IPR029058">
    <property type="entry name" value="AB_hydrolase_fold"/>
</dbReference>
<dbReference type="SUPFAM" id="SSF53474">
    <property type="entry name" value="alpha/beta-Hydrolases"/>
    <property type="match status" value="1"/>
</dbReference>
<dbReference type="Gene3D" id="3.40.50.1820">
    <property type="entry name" value="alpha/beta hydrolase"/>
    <property type="match status" value="1"/>
</dbReference>
<evidence type="ECO:0000313" key="2">
    <source>
        <dbReference type="Proteomes" id="UP001428817"/>
    </source>
</evidence>
<dbReference type="EMBL" id="BAABJP010000051">
    <property type="protein sequence ID" value="GAA5172196.1"/>
    <property type="molecule type" value="Genomic_DNA"/>
</dbReference>
<comment type="caution">
    <text evidence="1">The sequence shown here is derived from an EMBL/GenBank/DDBJ whole genome shotgun (WGS) entry which is preliminary data.</text>
</comment>
<dbReference type="RefSeq" id="WP_185065141.1">
    <property type="nucleotide sequence ID" value="NZ_BAABJP010000051.1"/>
</dbReference>
<protein>
    <submittedName>
        <fullName evidence="1">Thioesterase</fullName>
    </submittedName>
</protein>
<name>A0ABP9R6H5_9PSEU</name>